<protein>
    <submittedName>
        <fullName evidence="2">ABC transporter</fullName>
    </submittedName>
</protein>
<feature type="transmembrane region" description="Helical" evidence="1">
    <location>
        <begin position="160"/>
        <end position="184"/>
    </location>
</feature>
<keyword evidence="1" id="KW-1133">Transmembrane helix</keyword>
<feature type="transmembrane region" description="Helical" evidence="1">
    <location>
        <begin position="238"/>
        <end position="255"/>
    </location>
</feature>
<sequence>MTKTTKRSARRAGTGAAVAAEWTKLTGSARDRRAAAAAVGLALAVAAVFCLTLEPTTGVPLADQPAFDVLTASLLGADAAALVLTVLAAAAVGGEYATGMIRTTFTVTPDRGRVLLARAVTVAAAAGAVALVAAVGAALVSLLVLSGAGLPVWDAADPAVWRAVAGAALMAPFHALVATAGALWTRSTAGGVVAALALLVAPTLAGWIPGGSLLLPVLPGEALHSLAGIAGPDGPHPAAAALVLVAWSALVLFAADRAVRRQDV</sequence>
<name>A0ABX8BJU8_9ACTN</name>
<organism evidence="2 3">
    <name type="scientific">Nocardiopsis changdeensis</name>
    <dbReference type="NCBI Taxonomy" id="2831969"/>
    <lineage>
        <taxon>Bacteria</taxon>
        <taxon>Bacillati</taxon>
        <taxon>Actinomycetota</taxon>
        <taxon>Actinomycetes</taxon>
        <taxon>Streptosporangiales</taxon>
        <taxon>Nocardiopsidaceae</taxon>
        <taxon>Nocardiopsis</taxon>
    </lineage>
</organism>
<gene>
    <name evidence="2" type="ORF">KGD84_29090</name>
</gene>
<keyword evidence="1" id="KW-0812">Transmembrane</keyword>
<accession>A0ABX8BJU8</accession>
<feature type="transmembrane region" description="Helical" evidence="1">
    <location>
        <begin position="115"/>
        <end position="148"/>
    </location>
</feature>
<evidence type="ECO:0000313" key="2">
    <source>
        <dbReference type="EMBL" id="QUX22344.1"/>
    </source>
</evidence>
<feature type="transmembrane region" description="Helical" evidence="1">
    <location>
        <begin position="34"/>
        <end position="54"/>
    </location>
</feature>
<keyword evidence="1" id="KW-0472">Membrane</keyword>
<reference evidence="2 3" key="1">
    <citation type="submission" date="2021-05" db="EMBL/GenBank/DDBJ databases">
        <title>Direct Submission.</title>
        <authorList>
            <person name="Li K."/>
            <person name="Gao J."/>
        </authorList>
    </citation>
    <scope>NUCLEOTIDE SEQUENCE [LARGE SCALE GENOMIC DNA]</scope>
    <source>
        <strain evidence="2 3">Mg02</strain>
    </source>
</reference>
<evidence type="ECO:0000313" key="3">
    <source>
        <dbReference type="Proteomes" id="UP000676079"/>
    </source>
</evidence>
<proteinExistence type="predicted"/>
<evidence type="ECO:0000256" key="1">
    <source>
        <dbReference type="SAM" id="Phobius"/>
    </source>
</evidence>
<feature type="transmembrane region" description="Helical" evidence="1">
    <location>
        <begin position="191"/>
        <end position="218"/>
    </location>
</feature>
<dbReference type="Proteomes" id="UP000676079">
    <property type="component" value="Chromosome"/>
</dbReference>
<dbReference type="RefSeq" id="WP_220563560.1">
    <property type="nucleotide sequence ID" value="NZ_CP074133.1"/>
</dbReference>
<keyword evidence="3" id="KW-1185">Reference proteome</keyword>
<dbReference type="EMBL" id="CP074133">
    <property type="protein sequence ID" value="QUX22344.1"/>
    <property type="molecule type" value="Genomic_DNA"/>
</dbReference>
<feature type="transmembrane region" description="Helical" evidence="1">
    <location>
        <begin position="74"/>
        <end position="94"/>
    </location>
</feature>